<evidence type="ECO:0000313" key="4">
    <source>
        <dbReference type="Proteomes" id="UP000237968"/>
    </source>
</evidence>
<name>A0A2S9YDY5_9BACT</name>
<comment type="caution">
    <text evidence="3">The sequence shown here is derived from an EMBL/GenBank/DDBJ whole genome shotgun (WGS) entry which is preliminary data.</text>
</comment>
<evidence type="ECO:0000313" key="3">
    <source>
        <dbReference type="EMBL" id="PRQ03319.1"/>
    </source>
</evidence>
<dbReference type="InterPro" id="IPR027598">
    <property type="entry name" value="Amphi-Trp_dom"/>
</dbReference>
<dbReference type="Proteomes" id="UP000237968">
    <property type="component" value="Unassembled WGS sequence"/>
</dbReference>
<accession>A0A2S9YDY5</accession>
<dbReference type="NCBIfam" id="TIGR04354">
    <property type="entry name" value="amphi-Trp"/>
    <property type="match status" value="1"/>
</dbReference>
<dbReference type="EMBL" id="PVNK01000094">
    <property type="protein sequence ID" value="PRQ03319.1"/>
    <property type="molecule type" value="Genomic_DNA"/>
</dbReference>
<dbReference type="AlphaFoldDB" id="A0A2S9YDY5"/>
<keyword evidence="4" id="KW-1185">Reference proteome</keyword>
<sequence>MTEQDQTETETVDTPAEANEDAAAQTEDELGGDASDSDDDAGDSEPDDDDSGDEDKPDKPKKVKISYEASMPRNEAVSYFEAIVGGLRSGRLEFKQDGETLVLSPPDQLEVEVKAQRKGDKGKVVFEIEWSNENRPLEILN</sequence>
<feature type="domain" description="Amphi-Trp" evidence="2">
    <location>
        <begin position="60"/>
        <end position="134"/>
    </location>
</feature>
<feature type="compositionally biased region" description="Acidic residues" evidence="1">
    <location>
        <begin position="1"/>
        <end position="11"/>
    </location>
</feature>
<protein>
    <recommendedName>
        <fullName evidence="2">Amphi-Trp domain-containing protein</fullName>
    </recommendedName>
</protein>
<evidence type="ECO:0000259" key="2">
    <source>
        <dbReference type="Pfam" id="PF20068"/>
    </source>
</evidence>
<gene>
    <name evidence="3" type="ORF">ENSA5_17090</name>
</gene>
<dbReference type="OrthoDB" id="5524350at2"/>
<feature type="region of interest" description="Disordered" evidence="1">
    <location>
        <begin position="1"/>
        <end position="67"/>
    </location>
</feature>
<dbReference type="RefSeq" id="WP_106391164.1">
    <property type="nucleotide sequence ID" value="NZ_PVNK01000094.1"/>
</dbReference>
<organism evidence="3 4">
    <name type="scientific">Enhygromyxa salina</name>
    <dbReference type="NCBI Taxonomy" id="215803"/>
    <lineage>
        <taxon>Bacteria</taxon>
        <taxon>Pseudomonadati</taxon>
        <taxon>Myxococcota</taxon>
        <taxon>Polyangia</taxon>
        <taxon>Nannocystales</taxon>
        <taxon>Nannocystaceae</taxon>
        <taxon>Enhygromyxa</taxon>
    </lineage>
</organism>
<reference evidence="3 4" key="1">
    <citation type="submission" date="2018-03" db="EMBL/GenBank/DDBJ databases">
        <title>Draft Genome Sequences of the Obligatory Marine Myxobacteria Enhygromyxa salina SWB005.</title>
        <authorList>
            <person name="Poehlein A."/>
            <person name="Moghaddam J.A."/>
            <person name="Harms H."/>
            <person name="Alanjari M."/>
            <person name="Koenig G.M."/>
            <person name="Daniel R."/>
            <person name="Schaeberle T.F."/>
        </authorList>
    </citation>
    <scope>NUCLEOTIDE SEQUENCE [LARGE SCALE GENOMIC DNA]</scope>
    <source>
        <strain evidence="3 4">SWB005</strain>
    </source>
</reference>
<evidence type="ECO:0000256" key="1">
    <source>
        <dbReference type="SAM" id="MobiDB-lite"/>
    </source>
</evidence>
<dbReference type="Pfam" id="PF20068">
    <property type="entry name" value="Amphi-Trp"/>
    <property type="match status" value="1"/>
</dbReference>
<proteinExistence type="predicted"/>
<feature type="compositionally biased region" description="Acidic residues" evidence="1">
    <location>
        <begin position="26"/>
        <end position="53"/>
    </location>
</feature>